<keyword evidence="8" id="KW-0472">Membrane</keyword>
<feature type="domain" description="Histidine kinase" evidence="9">
    <location>
        <begin position="254"/>
        <end position="470"/>
    </location>
</feature>
<dbReference type="SUPFAM" id="SSF55874">
    <property type="entry name" value="ATPase domain of HSP90 chaperone/DNA topoisomerase II/histidine kinase"/>
    <property type="match status" value="1"/>
</dbReference>
<evidence type="ECO:0000256" key="1">
    <source>
        <dbReference type="ARBA" id="ARBA00000085"/>
    </source>
</evidence>
<keyword evidence="12" id="KW-1185">Reference proteome</keyword>
<dbReference type="PROSITE" id="PS50109">
    <property type="entry name" value="HIS_KIN"/>
    <property type="match status" value="1"/>
</dbReference>
<evidence type="ECO:0000259" key="9">
    <source>
        <dbReference type="PROSITE" id="PS50109"/>
    </source>
</evidence>
<dbReference type="Proteomes" id="UP000001351">
    <property type="component" value="Chromosome"/>
</dbReference>
<keyword evidence="7" id="KW-0902">Two-component regulatory system</keyword>
<dbReference type="PROSITE" id="PS50885">
    <property type="entry name" value="HAMP"/>
    <property type="match status" value="1"/>
</dbReference>
<dbReference type="Pfam" id="PF00672">
    <property type="entry name" value="HAMP"/>
    <property type="match status" value="1"/>
</dbReference>
<evidence type="ECO:0000256" key="6">
    <source>
        <dbReference type="ARBA" id="ARBA00022777"/>
    </source>
</evidence>
<dbReference type="InterPro" id="IPR005467">
    <property type="entry name" value="His_kinase_dom"/>
</dbReference>
<evidence type="ECO:0000256" key="5">
    <source>
        <dbReference type="ARBA" id="ARBA00022679"/>
    </source>
</evidence>
<dbReference type="InterPro" id="IPR036890">
    <property type="entry name" value="HATPase_C_sf"/>
</dbReference>
<feature type="transmembrane region" description="Helical" evidence="8">
    <location>
        <begin position="172"/>
        <end position="192"/>
    </location>
</feature>
<dbReference type="HOGENOM" id="CLU_000445_89_6_7"/>
<evidence type="ECO:0000256" key="8">
    <source>
        <dbReference type="SAM" id="Phobius"/>
    </source>
</evidence>
<evidence type="ECO:0000256" key="4">
    <source>
        <dbReference type="ARBA" id="ARBA00022553"/>
    </source>
</evidence>
<sequence length="473" mass="51420">MVTAPHLGVIMRLRSLFFIGAGLLAFLSLGSAAGLFWMSTQFQSRTTGLSDSIERVHSAEQLAHSLFLLQVVQEFASIHASDMGPPISVVEARRRVSEMLTRVEQYTDTPQERALIANARSQVETYLRAPAQERLSTLRGAIEATAAVSASSIDRARAVRDETTRVSDAARLLGGLLAISIVTGAALVLAATRTRLYLPLLSIRQALAAFKAGQRESRVAQAGPLELREVAAEFNDMADTLVSQDARHLQFLAGVAHDLRTPLNTLKLSTELLLRAPTPPPPEKLRESLLRISAQLDRLNRMVGDLLDQTRIEAGNLELRLEDTDLCTLVREVAELHRPLSQQHQIELTVPDGPVPVRGDPTRLIQVLTNLLSNAIKYSPLGGRVRVLIEQSQEEVLLSVSDEGVGIPPGEYERIFAPFKRSASASAELPGIGLGLSVSRRIVRAHGGNIEVVSQEGAGSTFRVRLPSQVPLA</sequence>
<keyword evidence="5" id="KW-0808">Transferase</keyword>
<dbReference type="CDD" id="cd00082">
    <property type="entry name" value="HisKA"/>
    <property type="match status" value="1"/>
</dbReference>
<dbReference type="SMART" id="SM00387">
    <property type="entry name" value="HATPase_c"/>
    <property type="match status" value="1"/>
</dbReference>
<dbReference type="GO" id="GO:0016020">
    <property type="term" value="C:membrane"/>
    <property type="evidence" value="ECO:0007669"/>
    <property type="project" value="UniProtKB-SubCell"/>
</dbReference>
<dbReference type="AlphaFoldDB" id="E3FEM1"/>
<dbReference type="SMART" id="SM00388">
    <property type="entry name" value="HisKA"/>
    <property type="match status" value="1"/>
</dbReference>
<dbReference type="InterPro" id="IPR036097">
    <property type="entry name" value="HisK_dim/P_sf"/>
</dbReference>
<dbReference type="CDD" id="cd00075">
    <property type="entry name" value="HATPase"/>
    <property type="match status" value="1"/>
</dbReference>
<protein>
    <recommendedName>
        <fullName evidence="3">histidine kinase</fullName>
        <ecNumber evidence="3">2.7.13.3</ecNumber>
    </recommendedName>
</protein>
<name>E3FEM1_STIAD</name>
<gene>
    <name evidence="11" type="ordered locus">STAUR_7421</name>
</gene>
<evidence type="ECO:0000256" key="3">
    <source>
        <dbReference type="ARBA" id="ARBA00012438"/>
    </source>
</evidence>
<dbReference type="EMBL" id="CP002271">
    <property type="protein sequence ID" value="ADO75177.1"/>
    <property type="molecule type" value="Genomic_DNA"/>
</dbReference>
<dbReference type="InterPro" id="IPR003661">
    <property type="entry name" value="HisK_dim/P_dom"/>
</dbReference>
<keyword evidence="8" id="KW-1133">Transmembrane helix</keyword>
<comment type="subcellular location">
    <subcellularLocation>
        <location evidence="2">Membrane</location>
    </subcellularLocation>
</comment>
<dbReference type="PRINTS" id="PR00344">
    <property type="entry name" value="BCTRLSENSOR"/>
</dbReference>
<dbReference type="STRING" id="378806.STAUR_7421"/>
<dbReference type="InterPro" id="IPR003660">
    <property type="entry name" value="HAMP_dom"/>
</dbReference>
<dbReference type="GO" id="GO:0000155">
    <property type="term" value="F:phosphorelay sensor kinase activity"/>
    <property type="evidence" value="ECO:0007669"/>
    <property type="project" value="InterPro"/>
</dbReference>
<keyword evidence="4" id="KW-0597">Phosphoprotein</keyword>
<dbReference type="EC" id="2.7.13.3" evidence="3"/>
<dbReference type="InterPro" id="IPR003594">
    <property type="entry name" value="HATPase_dom"/>
</dbReference>
<dbReference type="SUPFAM" id="SSF47384">
    <property type="entry name" value="Homodimeric domain of signal transducing histidine kinase"/>
    <property type="match status" value="1"/>
</dbReference>
<keyword evidence="8" id="KW-0812">Transmembrane</keyword>
<dbReference type="Gene3D" id="1.10.287.130">
    <property type="match status" value="1"/>
</dbReference>
<evidence type="ECO:0000313" key="12">
    <source>
        <dbReference type="Proteomes" id="UP000001351"/>
    </source>
</evidence>
<evidence type="ECO:0000313" key="11">
    <source>
        <dbReference type="EMBL" id="ADO75177.1"/>
    </source>
</evidence>
<proteinExistence type="predicted"/>
<accession>E3FEM1</accession>
<dbReference type="PANTHER" id="PTHR43711">
    <property type="entry name" value="TWO-COMPONENT HISTIDINE KINASE"/>
    <property type="match status" value="1"/>
</dbReference>
<evidence type="ECO:0000256" key="7">
    <source>
        <dbReference type="ARBA" id="ARBA00023012"/>
    </source>
</evidence>
<dbReference type="FunFam" id="3.30.565.10:FF:000006">
    <property type="entry name" value="Sensor histidine kinase WalK"/>
    <property type="match status" value="1"/>
</dbReference>
<dbReference type="eggNOG" id="COG2205">
    <property type="taxonomic scope" value="Bacteria"/>
</dbReference>
<dbReference type="Gene3D" id="3.30.565.10">
    <property type="entry name" value="Histidine kinase-like ATPase, C-terminal domain"/>
    <property type="match status" value="1"/>
</dbReference>
<dbReference type="SMART" id="SM00304">
    <property type="entry name" value="HAMP"/>
    <property type="match status" value="1"/>
</dbReference>
<comment type="catalytic activity">
    <reaction evidence="1">
        <text>ATP + protein L-histidine = ADP + protein N-phospho-L-histidine.</text>
        <dbReference type="EC" id="2.7.13.3"/>
    </reaction>
</comment>
<reference evidence="11 12" key="1">
    <citation type="journal article" date="2011" name="Mol. Biol. Evol.">
        <title>Comparative genomic analysis of fruiting body formation in Myxococcales.</title>
        <authorList>
            <person name="Huntley S."/>
            <person name="Hamann N."/>
            <person name="Wegener-Feldbrugge S."/>
            <person name="Treuner-Lange A."/>
            <person name="Kube M."/>
            <person name="Reinhardt R."/>
            <person name="Klages S."/>
            <person name="Muller R."/>
            <person name="Ronning C.M."/>
            <person name="Nierman W.C."/>
            <person name="Sogaard-Andersen L."/>
        </authorList>
    </citation>
    <scope>NUCLEOTIDE SEQUENCE [LARGE SCALE GENOMIC DNA]</scope>
    <source>
        <strain evidence="11 12">DW4/3-1</strain>
    </source>
</reference>
<dbReference type="PANTHER" id="PTHR43711:SF28">
    <property type="entry name" value="SENSOR HISTIDINE KINASE YXDK"/>
    <property type="match status" value="1"/>
</dbReference>
<dbReference type="InterPro" id="IPR004358">
    <property type="entry name" value="Sig_transdc_His_kin-like_C"/>
</dbReference>
<feature type="domain" description="HAMP" evidence="10">
    <location>
        <begin position="194"/>
        <end position="246"/>
    </location>
</feature>
<dbReference type="InterPro" id="IPR050736">
    <property type="entry name" value="Sensor_HK_Regulatory"/>
</dbReference>
<dbReference type="KEGG" id="sur:STAUR_7421"/>
<evidence type="ECO:0000256" key="2">
    <source>
        <dbReference type="ARBA" id="ARBA00004370"/>
    </source>
</evidence>
<dbReference type="Pfam" id="PF02518">
    <property type="entry name" value="HATPase_c"/>
    <property type="match status" value="1"/>
</dbReference>
<keyword evidence="6" id="KW-0418">Kinase</keyword>
<dbReference type="Pfam" id="PF00512">
    <property type="entry name" value="HisKA"/>
    <property type="match status" value="1"/>
</dbReference>
<dbReference type="CDD" id="cd06225">
    <property type="entry name" value="HAMP"/>
    <property type="match status" value="1"/>
</dbReference>
<evidence type="ECO:0000259" key="10">
    <source>
        <dbReference type="PROSITE" id="PS50885"/>
    </source>
</evidence>
<organism evidence="11 12">
    <name type="scientific">Stigmatella aurantiaca (strain DW4/3-1)</name>
    <dbReference type="NCBI Taxonomy" id="378806"/>
    <lineage>
        <taxon>Bacteria</taxon>
        <taxon>Pseudomonadati</taxon>
        <taxon>Myxococcota</taxon>
        <taxon>Myxococcia</taxon>
        <taxon>Myxococcales</taxon>
        <taxon>Cystobacterineae</taxon>
        <taxon>Archangiaceae</taxon>
        <taxon>Stigmatella</taxon>
    </lineage>
</organism>